<dbReference type="InterPro" id="IPR039422">
    <property type="entry name" value="MarR/SlyA-like"/>
</dbReference>
<gene>
    <name evidence="3" type="ORF">OE104_09835</name>
</gene>
<dbReference type="Pfam" id="PF01047">
    <property type="entry name" value="MarR"/>
    <property type="match status" value="1"/>
</dbReference>
<reference evidence="3" key="1">
    <citation type="submission" date="2022-09" db="EMBL/GenBank/DDBJ databases">
        <title>Complete Genomes of Fervidibacillus albus and Fervidibacillus halotolerans isolated from tidal flat sediments.</title>
        <authorList>
            <person name="Kwon K.K."/>
            <person name="Yang S.-H."/>
            <person name="Park M.J."/>
            <person name="Oh H.-M."/>
        </authorList>
    </citation>
    <scope>NUCLEOTIDE SEQUENCE</scope>
    <source>
        <strain evidence="3">MEBiC13591</strain>
    </source>
</reference>
<dbReference type="Proteomes" id="UP001164718">
    <property type="component" value="Chromosome"/>
</dbReference>
<dbReference type="PANTHER" id="PTHR33164:SF43">
    <property type="entry name" value="HTH-TYPE TRANSCRIPTIONAL REPRESSOR YETL"/>
    <property type="match status" value="1"/>
</dbReference>
<organism evidence="3 4">
    <name type="scientific">Fervidibacillus albus</name>
    <dbReference type="NCBI Taxonomy" id="2980026"/>
    <lineage>
        <taxon>Bacteria</taxon>
        <taxon>Bacillati</taxon>
        <taxon>Bacillota</taxon>
        <taxon>Bacilli</taxon>
        <taxon>Bacillales</taxon>
        <taxon>Bacillaceae</taxon>
        <taxon>Fervidibacillus</taxon>
    </lineage>
</organism>
<dbReference type="InterPro" id="IPR036388">
    <property type="entry name" value="WH-like_DNA-bd_sf"/>
</dbReference>
<dbReference type="SMART" id="SM00347">
    <property type="entry name" value="HTH_MARR"/>
    <property type="match status" value="1"/>
</dbReference>
<name>A0A9E8LTH8_9BACI</name>
<evidence type="ECO:0000313" key="3">
    <source>
        <dbReference type="EMBL" id="WAA08906.1"/>
    </source>
</evidence>
<evidence type="ECO:0000256" key="1">
    <source>
        <dbReference type="ARBA" id="ARBA00023125"/>
    </source>
</evidence>
<dbReference type="RefSeq" id="WP_275416691.1">
    <property type="nucleotide sequence ID" value="NZ_CP106878.1"/>
</dbReference>
<dbReference type="InterPro" id="IPR000835">
    <property type="entry name" value="HTH_MarR-typ"/>
</dbReference>
<evidence type="ECO:0000259" key="2">
    <source>
        <dbReference type="PROSITE" id="PS50995"/>
    </source>
</evidence>
<dbReference type="GO" id="GO:0006950">
    <property type="term" value="P:response to stress"/>
    <property type="evidence" value="ECO:0007669"/>
    <property type="project" value="TreeGrafter"/>
</dbReference>
<proteinExistence type="predicted"/>
<dbReference type="AlphaFoldDB" id="A0A9E8LTH8"/>
<keyword evidence="4" id="KW-1185">Reference proteome</keyword>
<dbReference type="Gene3D" id="1.10.10.10">
    <property type="entry name" value="Winged helix-like DNA-binding domain superfamily/Winged helix DNA-binding domain"/>
    <property type="match status" value="1"/>
</dbReference>
<dbReference type="PROSITE" id="PS50995">
    <property type="entry name" value="HTH_MARR_2"/>
    <property type="match status" value="1"/>
</dbReference>
<dbReference type="GO" id="GO:0003700">
    <property type="term" value="F:DNA-binding transcription factor activity"/>
    <property type="evidence" value="ECO:0007669"/>
    <property type="project" value="InterPro"/>
</dbReference>
<dbReference type="PANTHER" id="PTHR33164">
    <property type="entry name" value="TRANSCRIPTIONAL REGULATOR, MARR FAMILY"/>
    <property type="match status" value="1"/>
</dbReference>
<dbReference type="EMBL" id="CP106878">
    <property type="protein sequence ID" value="WAA08906.1"/>
    <property type="molecule type" value="Genomic_DNA"/>
</dbReference>
<sequence length="149" mass="16906">MDENHSRIFDMIMDISWFFGSQGFEGDCCRDLSLIEYMTLKKISLLNTTSVQLLGKELNVTKSGMSKVITKLEKKGYIKKEKDQADGRVCCLIVTPQGRNVLKDIAASYSDYIGRALNDVGESEKEEAIKSLEIFYNAFHKTGYKKKVN</sequence>
<feature type="domain" description="HTH marR-type" evidence="2">
    <location>
        <begin position="1"/>
        <end position="137"/>
    </location>
</feature>
<accession>A0A9E8LTH8</accession>
<dbReference type="KEGG" id="faf:OE104_09835"/>
<dbReference type="SUPFAM" id="SSF46785">
    <property type="entry name" value="Winged helix' DNA-binding domain"/>
    <property type="match status" value="1"/>
</dbReference>
<dbReference type="InterPro" id="IPR036390">
    <property type="entry name" value="WH_DNA-bd_sf"/>
</dbReference>
<keyword evidence="1" id="KW-0238">DNA-binding</keyword>
<evidence type="ECO:0000313" key="4">
    <source>
        <dbReference type="Proteomes" id="UP001164718"/>
    </source>
</evidence>
<dbReference type="GO" id="GO:0003677">
    <property type="term" value="F:DNA binding"/>
    <property type="evidence" value="ECO:0007669"/>
    <property type="project" value="UniProtKB-KW"/>
</dbReference>
<protein>
    <submittedName>
        <fullName evidence="3">MarR family winged helix-turn-helix transcriptional regulator</fullName>
    </submittedName>
</protein>